<dbReference type="GO" id="GO:0046983">
    <property type="term" value="F:protein dimerization activity"/>
    <property type="evidence" value="ECO:0007669"/>
    <property type="project" value="InterPro"/>
</dbReference>
<evidence type="ECO:0000313" key="7">
    <source>
        <dbReference type="Proteomes" id="UP000616114"/>
    </source>
</evidence>
<keyword evidence="1" id="KW-0808">Transferase</keyword>
<protein>
    <recommendedName>
        <fullName evidence="5">Histidine kinase domain-containing protein</fullName>
    </recommendedName>
</protein>
<feature type="transmembrane region" description="Helical" evidence="4">
    <location>
        <begin position="12"/>
        <end position="32"/>
    </location>
</feature>
<evidence type="ECO:0000256" key="1">
    <source>
        <dbReference type="ARBA" id="ARBA00022679"/>
    </source>
</evidence>
<evidence type="ECO:0000259" key="5">
    <source>
        <dbReference type="PROSITE" id="PS50109"/>
    </source>
</evidence>
<feature type="transmembrane region" description="Helical" evidence="4">
    <location>
        <begin position="44"/>
        <end position="61"/>
    </location>
</feature>
<dbReference type="Gene3D" id="3.30.565.10">
    <property type="entry name" value="Histidine kinase-like ATPase, C-terminal domain"/>
    <property type="match status" value="1"/>
</dbReference>
<feature type="transmembrane region" description="Helical" evidence="4">
    <location>
        <begin position="141"/>
        <end position="161"/>
    </location>
</feature>
<keyword evidence="7" id="KW-1185">Reference proteome</keyword>
<evidence type="ECO:0000256" key="3">
    <source>
        <dbReference type="ARBA" id="ARBA00023012"/>
    </source>
</evidence>
<keyword evidence="3" id="KW-0902">Two-component regulatory system</keyword>
<dbReference type="Pfam" id="PF02518">
    <property type="entry name" value="HATPase_c"/>
    <property type="match status" value="1"/>
</dbReference>
<evidence type="ECO:0000256" key="2">
    <source>
        <dbReference type="ARBA" id="ARBA00022777"/>
    </source>
</evidence>
<dbReference type="PANTHER" id="PTHR24421:SF61">
    <property type="entry name" value="OXYGEN SENSOR HISTIDINE KINASE NREB"/>
    <property type="match status" value="1"/>
</dbReference>
<dbReference type="PANTHER" id="PTHR24421">
    <property type="entry name" value="NITRATE/NITRITE SENSOR PROTEIN NARX-RELATED"/>
    <property type="match status" value="1"/>
</dbReference>
<dbReference type="InterPro" id="IPR036890">
    <property type="entry name" value="HATPase_C_sf"/>
</dbReference>
<gene>
    <name evidence="6" type="ORF">GCM10011333_15490</name>
</gene>
<keyword evidence="4" id="KW-0472">Membrane</keyword>
<dbReference type="SUPFAM" id="SSF55874">
    <property type="entry name" value="ATPase domain of HSP90 chaperone/DNA topoisomerase II/histidine kinase"/>
    <property type="match status" value="1"/>
</dbReference>
<evidence type="ECO:0000256" key="4">
    <source>
        <dbReference type="SAM" id="Phobius"/>
    </source>
</evidence>
<dbReference type="InterPro" id="IPR011712">
    <property type="entry name" value="Sig_transdc_His_kin_sub3_dim/P"/>
</dbReference>
<evidence type="ECO:0000313" key="6">
    <source>
        <dbReference type="EMBL" id="GGA13430.1"/>
    </source>
</evidence>
<dbReference type="GO" id="GO:0016020">
    <property type="term" value="C:membrane"/>
    <property type="evidence" value="ECO:0007669"/>
    <property type="project" value="InterPro"/>
</dbReference>
<feature type="transmembrane region" description="Helical" evidence="4">
    <location>
        <begin position="104"/>
        <end position="129"/>
    </location>
</feature>
<keyword evidence="2" id="KW-0418">Kinase</keyword>
<dbReference type="Pfam" id="PF07730">
    <property type="entry name" value="HisKA_3"/>
    <property type="match status" value="1"/>
</dbReference>
<dbReference type="RefSeq" id="WP_188550348.1">
    <property type="nucleotide sequence ID" value="NZ_BMFY01000005.1"/>
</dbReference>
<organism evidence="6 7">
    <name type="scientific">Sediminivirga luteola</name>
    <dbReference type="NCBI Taxonomy" id="1774748"/>
    <lineage>
        <taxon>Bacteria</taxon>
        <taxon>Bacillati</taxon>
        <taxon>Actinomycetota</taxon>
        <taxon>Actinomycetes</taxon>
        <taxon>Micrococcales</taxon>
        <taxon>Brevibacteriaceae</taxon>
        <taxon>Sediminivirga</taxon>
    </lineage>
</organism>
<dbReference type="GO" id="GO:0000155">
    <property type="term" value="F:phosphorelay sensor kinase activity"/>
    <property type="evidence" value="ECO:0007669"/>
    <property type="project" value="InterPro"/>
</dbReference>
<proteinExistence type="predicted"/>
<dbReference type="InterPro" id="IPR050482">
    <property type="entry name" value="Sensor_HK_TwoCompSys"/>
</dbReference>
<sequence length="396" mass="42136">MRRLAPPKAGYVLVQCGKIALILRLLCAYPVVLSWPRHPGVLELILLGATMLGSLVLLLGWHRLAPLITRHPAIMGVDIIVALLIFASTSAHGAYLAYLGSTALLIGLFFDAVGRVLLTALLGAGYAAVQVYRAVMETLPGPAGATAVLGALMLFAALAYVGGSMRALQDRVNASMEAVRNAAGDAALGEERSRIARELHDSLVKTLVGIDLQAKALAMAGGPAEGARSISESAQQAIRESRTLLTDLRSASNPPLERALENIAAELQAFHPVRVRLETAGCCRLPADVRYTAVKVAEEALVNAAKHSGAEEIRCTARCEGGWLRLEIADDGAGFRLRRRRKPGHYGLAGMRERAEEIGGTLTLDSEEGSGTRVLLSVPIASEEETHDAPARADRR</sequence>
<dbReference type="InterPro" id="IPR005467">
    <property type="entry name" value="His_kinase_dom"/>
</dbReference>
<dbReference type="EMBL" id="BMFY01000005">
    <property type="protein sequence ID" value="GGA13430.1"/>
    <property type="molecule type" value="Genomic_DNA"/>
</dbReference>
<comment type="caution">
    <text evidence="6">The sequence shown here is derived from an EMBL/GenBank/DDBJ whole genome shotgun (WGS) entry which is preliminary data.</text>
</comment>
<accession>A0A8J2XG03</accession>
<keyword evidence="4" id="KW-0812">Transmembrane</keyword>
<feature type="domain" description="Histidine kinase" evidence="5">
    <location>
        <begin position="198"/>
        <end position="382"/>
    </location>
</feature>
<dbReference type="PROSITE" id="PS50109">
    <property type="entry name" value="HIS_KIN"/>
    <property type="match status" value="1"/>
</dbReference>
<dbReference type="Proteomes" id="UP000616114">
    <property type="component" value="Unassembled WGS sequence"/>
</dbReference>
<reference evidence="6" key="1">
    <citation type="journal article" date="2014" name="Int. J. Syst. Evol. Microbiol.">
        <title>Complete genome sequence of Corynebacterium casei LMG S-19264T (=DSM 44701T), isolated from a smear-ripened cheese.</title>
        <authorList>
            <consortium name="US DOE Joint Genome Institute (JGI-PGF)"/>
            <person name="Walter F."/>
            <person name="Albersmeier A."/>
            <person name="Kalinowski J."/>
            <person name="Ruckert C."/>
        </authorList>
    </citation>
    <scope>NUCLEOTIDE SEQUENCE</scope>
    <source>
        <strain evidence="6">CGMCC 1.12785</strain>
    </source>
</reference>
<dbReference type="SMART" id="SM00387">
    <property type="entry name" value="HATPase_c"/>
    <property type="match status" value="1"/>
</dbReference>
<name>A0A8J2XG03_9MICO</name>
<keyword evidence="4" id="KW-1133">Transmembrane helix</keyword>
<feature type="transmembrane region" description="Helical" evidence="4">
    <location>
        <begin position="73"/>
        <end position="98"/>
    </location>
</feature>
<dbReference type="CDD" id="cd16917">
    <property type="entry name" value="HATPase_UhpB-NarQ-NarX-like"/>
    <property type="match status" value="1"/>
</dbReference>
<dbReference type="InterPro" id="IPR003594">
    <property type="entry name" value="HATPase_dom"/>
</dbReference>
<reference evidence="6" key="2">
    <citation type="submission" date="2020-09" db="EMBL/GenBank/DDBJ databases">
        <authorList>
            <person name="Sun Q."/>
            <person name="Zhou Y."/>
        </authorList>
    </citation>
    <scope>NUCLEOTIDE SEQUENCE</scope>
    <source>
        <strain evidence="6">CGMCC 1.12785</strain>
    </source>
</reference>
<dbReference type="AlphaFoldDB" id="A0A8J2XG03"/>
<dbReference type="Gene3D" id="1.20.5.1930">
    <property type="match status" value="1"/>
</dbReference>